<reference evidence="6" key="1">
    <citation type="submission" date="2016-02" db="EMBL/GenBank/DDBJ databases">
        <authorList>
            <person name="Rodrigo-Torres Lidia"/>
            <person name="Arahal R.David."/>
        </authorList>
    </citation>
    <scope>NUCLEOTIDE SEQUENCE [LARGE SCALE GENOMIC DNA]</scope>
    <source>
        <strain evidence="6">CECT 9029</strain>
    </source>
</reference>
<evidence type="ECO:0000313" key="6">
    <source>
        <dbReference type="Proteomes" id="UP000071641"/>
    </source>
</evidence>
<dbReference type="Pfam" id="PF13412">
    <property type="entry name" value="HTH_24"/>
    <property type="match status" value="1"/>
</dbReference>
<dbReference type="SUPFAM" id="SSF54909">
    <property type="entry name" value="Dimeric alpha+beta barrel"/>
    <property type="match status" value="1"/>
</dbReference>
<dbReference type="InterPro" id="IPR036388">
    <property type="entry name" value="WH-like_DNA-bd_sf"/>
</dbReference>
<keyword evidence="6" id="KW-1185">Reference proteome</keyword>
<keyword evidence="2" id="KW-0238">DNA-binding</keyword>
<dbReference type="Gene3D" id="3.30.70.920">
    <property type="match status" value="1"/>
</dbReference>
<dbReference type="GO" id="GO:0043565">
    <property type="term" value="F:sequence-specific DNA binding"/>
    <property type="evidence" value="ECO:0007669"/>
    <property type="project" value="InterPro"/>
</dbReference>
<name>A0A128EVA4_9GAMM</name>
<dbReference type="RefSeq" id="WP_062660968.1">
    <property type="nucleotide sequence ID" value="NZ_FIZX01000001.1"/>
</dbReference>
<dbReference type="STRING" id="1796497.GCE9029_00615"/>
<sequence length="160" mass="17787">MLSNQDKKILSQLQDNGRMTIVELAKATDMSESTCLRRTKSLEDSGVIKSYGAMLDAEEAGFGVTAFVQVSIDQKSEAAFDLFKSAVKDHPLILECYSLSGPYDHLMKVVARTNKELSHFVLKTLRSFPEVREAQTLFVLDEVKHTTALPINLPQPVKKG</sequence>
<dbReference type="EMBL" id="FIZX01000001">
    <property type="protein sequence ID" value="CZF78094.1"/>
    <property type="molecule type" value="Genomic_DNA"/>
</dbReference>
<dbReference type="CDD" id="cd00090">
    <property type="entry name" value="HTH_ARSR"/>
    <property type="match status" value="1"/>
</dbReference>
<dbReference type="InterPro" id="IPR000485">
    <property type="entry name" value="AsnC-type_HTH_dom"/>
</dbReference>
<dbReference type="SUPFAM" id="SSF46785">
    <property type="entry name" value="Winged helix' DNA-binding domain"/>
    <property type="match status" value="1"/>
</dbReference>
<feature type="domain" description="HTH asnC-type" evidence="4">
    <location>
        <begin position="2"/>
        <end position="63"/>
    </location>
</feature>
<dbReference type="PROSITE" id="PS50956">
    <property type="entry name" value="HTH_ASNC_2"/>
    <property type="match status" value="1"/>
</dbReference>
<dbReference type="PANTHER" id="PTHR30154">
    <property type="entry name" value="LEUCINE-RESPONSIVE REGULATORY PROTEIN"/>
    <property type="match status" value="1"/>
</dbReference>
<gene>
    <name evidence="5" type="primary">lrp_4</name>
    <name evidence="5" type="ORF">GCE9029_00615</name>
</gene>
<dbReference type="InterPro" id="IPR019887">
    <property type="entry name" value="Tscrpt_reg_AsnC/Lrp_C"/>
</dbReference>
<dbReference type="InterPro" id="IPR011008">
    <property type="entry name" value="Dimeric_a/b-barrel"/>
</dbReference>
<dbReference type="Pfam" id="PF01037">
    <property type="entry name" value="AsnC_trans_reg"/>
    <property type="match status" value="1"/>
</dbReference>
<dbReference type="GO" id="GO:0005829">
    <property type="term" value="C:cytosol"/>
    <property type="evidence" value="ECO:0007669"/>
    <property type="project" value="TreeGrafter"/>
</dbReference>
<dbReference type="GO" id="GO:0043200">
    <property type="term" value="P:response to amino acid"/>
    <property type="evidence" value="ECO:0007669"/>
    <property type="project" value="TreeGrafter"/>
</dbReference>
<dbReference type="InterPro" id="IPR011991">
    <property type="entry name" value="ArsR-like_HTH"/>
</dbReference>
<dbReference type="PRINTS" id="PR00033">
    <property type="entry name" value="HTHASNC"/>
</dbReference>
<evidence type="ECO:0000256" key="3">
    <source>
        <dbReference type="ARBA" id="ARBA00023163"/>
    </source>
</evidence>
<keyword evidence="3" id="KW-0804">Transcription</keyword>
<dbReference type="InterPro" id="IPR019888">
    <property type="entry name" value="Tscrpt_reg_AsnC-like"/>
</dbReference>
<accession>A0A128EVA4</accession>
<evidence type="ECO:0000256" key="1">
    <source>
        <dbReference type="ARBA" id="ARBA00023015"/>
    </source>
</evidence>
<organism evidence="5 6">
    <name type="scientific">Grimontia celer</name>
    <dbReference type="NCBI Taxonomy" id="1796497"/>
    <lineage>
        <taxon>Bacteria</taxon>
        <taxon>Pseudomonadati</taxon>
        <taxon>Pseudomonadota</taxon>
        <taxon>Gammaproteobacteria</taxon>
        <taxon>Vibrionales</taxon>
        <taxon>Vibrionaceae</taxon>
        <taxon>Grimontia</taxon>
    </lineage>
</organism>
<dbReference type="OrthoDB" id="5476at2"/>
<evidence type="ECO:0000259" key="4">
    <source>
        <dbReference type="PROSITE" id="PS50956"/>
    </source>
</evidence>
<dbReference type="AlphaFoldDB" id="A0A128EVA4"/>
<dbReference type="Gene3D" id="1.10.10.10">
    <property type="entry name" value="Winged helix-like DNA-binding domain superfamily/Winged helix DNA-binding domain"/>
    <property type="match status" value="1"/>
</dbReference>
<dbReference type="Proteomes" id="UP000071641">
    <property type="component" value="Unassembled WGS sequence"/>
</dbReference>
<dbReference type="PANTHER" id="PTHR30154:SF34">
    <property type="entry name" value="TRANSCRIPTIONAL REGULATOR AZLB"/>
    <property type="match status" value="1"/>
</dbReference>
<keyword evidence="1" id="KW-0805">Transcription regulation</keyword>
<dbReference type="GO" id="GO:0006355">
    <property type="term" value="P:regulation of DNA-templated transcription"/>
    <property type="evidence" value="ECO:0007669"/>
    <property type="project" value="UniProtKB-ARBA"/>
</dbReference>
<proteinExistence type="predicted"/>
<dbReference type="SMART" id="SM00344">
    <property type="entry name" value="HTH_ASNC"/>
    <property type="match status" value="1"/>
</dbReference>
<evidence type="ECO:0000256" key="2">
    <source>
        <dbReference type="ARBA" id="ARBA00023125"/>
    </source>
</evidence>
<evidence type="ECO:0000313" key="5">
    <source>
        <dbReference type="EMBL" id="CZF78094.1"/>
    </source>
</evidence>
<dbReference type="InterPro" id="IPR036390">
    <property type="entry name" value="WH_DNA-bd_sf"/>
</dbReference>
<protein>
    <submittedName>
        <fullName evidence="5">Leucine-responsive regulatory protein</fullName>
    </submittedName>
</protein>